<dbReference type="PROSITE" id="PS51186">
    <property type="entry name" value="GNAT"/>
    <property type="match status" value="1"/>
</dbReference>
<dbReference type="InterPro" id="IPR016181">
    <property type="entry name" value="Acyl_CoA_acyltransferase"/>
</dbReference>
<dbReference type="RefSeq" id="WP_163471369.1">
    <property type="nucleotide sequence ID" value="NZ_JAAGWZ010000001.1"/>
</dbReference>
<dbReference type="SUPFAM" id="SSF55729">
    <property type="entry name" value="Acyl-CoA N-acyltransferases (Nat)"/>
    <property type="match status" value="1"/>
</dbReference>
<dbReference type="Pfam" id="PF00583">
    <property type="entry name" value="Acetyltransf_1"/>
    <property type="match status" value="1"/>
</dbReference>
<dbReference type="PANTHER" id="PTHR43877">
    <property type="entry name" value="AMINOALKYLPHOSPHONATE N-ACETYLTRANSFERASE-RELATED-RELATED"/>
    <property type="match status" value="1"/>
</dbReference>
<evidence type="ECO:0000313" key="5">
    <source>
        <dbReference type="Proteomes" id="UP000479756"/>
    </source>
</evidence>
<evidence type="ECO:0000259" key="3">
    <source>
        <dbReference type="PROSITE" id="PS51186"/>
    </source>
</evidence>
<name>A0A7C9TMD5_9MICO</name>
<dbReference type="Gene3D" id="3.40.630.30">
    <property type="match status" value="1"/>
</dbReference>
<comment type="caution">
    <text evidence="4">The sequence shown here is derived from an EMBL/GenBank/DDBJ whole genome shotgun (WGS) entry which is preliminary data.</text>
</comment>
<accession>A0A7C9TMD5</accession>
<keyword evidence="5" id="KW-1185">Reference proteome</keyword>
<dbReference type="InterPro" id="IPR050832">
    <property type="entry name" value="Bact_Acetyltransf"/>
</dbReference>
<dbReference type="PANTHER" id="PTHR43877:SF2">
    <property type="entry name" value="AMINOALKYLPHOSPHONATE N-ACETYLTRANSFERASE-RELATED"/>
    <property type="match status" value="1"/>
</dbReference>
<dbReference type="EMBL" id="JAAGWZ010000001">
    <property type="protein sequence ID" value="NEM89777.1"/>
    <property type="molecule type" value="Genomic_DNA"/>
</dbReference>
<dbReference type="CDD" id="cd04301">
    <property type="entry name" value="NAT_SF"/>
    <property type="match status" value="1"/>
</dbReference>
<dbReference type="AlphaFoldDB" id="A0A7C9TMD5"/>
<organism evidence="4 5">
    <name type="scientific">Galbitalea soli</name>
    <dbReference type="NCBI Taxonomy" id="1268042"/>
    <lineage>
        <taxon>Bacteria</taxon>
        <taxon>Bacillati</taxon>
        <taxon>Actinomycetota</taxon>
        <taxon>Actinomycetes</taxon>
        <taxon>Micrococcales</taxon>
        <taxon>Microbacteriaceae</taxon>
        <taxon>Galbitalea</taxon>
    </lineage>
</organism>
<dbReference type="InterPro" id="IPR000182">
    <property type="entry name" value="GNAT_dom"/>
</dbReference>
<dbReference type="Proteomes" id="UP000479756">
    <property type="component" value="Unassembled WGS sequence"/>
</dbReference>
<keyword evidence="1 4" id="KW-0808">Transferase</keyword>
<evidence type="ECO:0000256" key="2">
    <source>
        <dbReference type="ARBA" id="ARBA00023315"/>
    </source>
</evidence>
<keyword evidence="2" id="KW-0012">Acyltransferase</keyword>
<protein>
    <submittedName>
        <fullName evidence="4">GNAT family N-acetyltransferase</fullName>
    </submittedName>
</protein>
<dbReference type="GO" id="GO:0016747">
    <property type="term" value="F:acyltransferase activity, transferring groups other than amino-acyl groups"/>
    <property type="evidence" value="ECO:0007669"/>
    <property type="project" value="InterPro"/>
</dbReference>
<sequence>MSEPTSGPEASAAGPDAPVVELLRVDWSDPRAARLRDEMDSEMGLLYAGRMFGAGEALEAAVHAALAIDETTIVTSVLAILGGRAVGHAGIRRYDDAFEVRKVVVEPGARGLGLSKALMAELEVIAREHGVTRLLLQTGDLQREAIGLYERIGYHRVPVYGGYGAIPGAICYEKILR</sequence>
<gene>
    <name evidence="4" type="ORF">G3T37_00220</name>
</gene>
<evidence type="ECO:0000313" key="4">
    <source>
        <dbReference type="EMBL" id="NEM89777.1"/>
    </source>
</evidence>
<evidence type="ECO:0000256" key="1">
    <source>
        <dbReference type="ARBA" id="ARBA00022679"/>
    </source>
</evidence>
<reference evidence="4 5" key="1">
    <citation type="journal article" date="2014" name="Int. J. Syst. Evol. Microbiol.">
        <title>Description of Galbitalea soli gen. nov., sp. nov., and Frondihabitans sucicola sp. nov.</title>
        <authorList>
            <person name="Kim S.J."/>
            <person name="Lim J.M."/>
            <person name="Ahn J.H."/>
            <person name="Weon H.Y."/>
            <person name="Hamada M."/>
            <person name="Suzuki K."/>
            <person name="Ahn T.Y."/>
            <person name="Kwon S.W."/>
        </authorList>
    </citation>
    <scope>NUCLEOTIDE SEQUENCE [LARGE SCALE GENOMIC DNA]</scope>
    <source>
        <strain evidence="4 5">NBRC 108727</strain>
    </source>
</reference>
<proteinExistence type="predicted"/>
<feature type="domain" description="N-acetyltransferase" evidence="3">
    <location>
        <begin position="33"/>
        <end position="177"/>
    </location>
</feature>